<dbReference type="OrthoDB" id="10017101at2759"/>
<evidence type="ECO:0000313" key="2">
    <source>
        <dbReference type="EMBL" id="OKO94316.1"/>
    </source>
</evidence>
<evidence type="ECO:0000313" key="3">
    <source>
        <dbReference type="Proteomes" id="UP000186955"/>
    </source>
</evidence>
<dbReference type="EMBL" id="MNBE01000719">
    <property type="protein sequence ID" value="OKO94316.1"/>
    <property type="molecule type" value="Genomic_DNA"/>
</dbReference>
<gene>
    <name evidence="2" type="ORF">PENSUB_11583</name>
</gene>
<organism evidence="2 3">
    <name type="scientific">Penicillium subrubescens</name>
    <dbReference type="NCBI Taxonomy" id="1316194"/>
    <lineage>
        <taxon>Eukaryota</taxon>
        <taxon>Fungi</taxon>
        <taxon>Dikarya</taxon>
        <taxon>Ascomycota</taxon>
        <taxon>Pezizomycotina</taxon>
        <taxon>Eurotiomycetes</taxon>
        <taxon>Eurotiomycetidae</taxon>
        <taxon>Eurotiales</taxon>
        <taxon>Aspergillaceae</taxon>
        <taxon>Penicillium</taxon>
    </lineage>
</organism>
<dbReference type="Gene3D" id="3.40.50.150">
    <property type="entry name" value="Vaccinia Virus protein VP39"/>
    <property type="match status" value="1"/>
</dbReference>
<dbReference type="GO" id="GO:0008168">
    <property type="term" value="F:methyltransferase activity"/>
    <property type="evidence" value="ECO:0007669"/>
    <property type="project" value="TreeGrafter"/>
</dbReference>
<dbReference type="PANTHER" id="PTHR43591:SF24">
    <property type="entry name" value="2-METHOXY-6-POLYPRENYL-1,4-BENZOQUINOL METHYLASE, MITOCHONDRIAL"/>
    <property type="match status" value="1"/>
</dbReference>
<accession>A0A1Q5T2A2</accession>
<proteinExistence type="predicted"/>
<evidence type="ECO:0000259" key="1">
    <source>
        <dbReference type="Pfam" id="PF13847"/>
    </source>
</evidence>
<name>A0A1Q5T2A2_9EURO</name>
<sequence length="270" mass="29727">MTTQVYSADHSAPVLRTHAWRTPQNSTAYLLPHLQTTSKILDIGCGPGSITTGLAALVPAGHVTGIEPTSPPLEAARAFAASEGITNISFQEGDIHALPFPDESFDIVHAHQVVQHITDPIHGLREMRRVCKTGGLVAIKESASLHCYPDAPEMAQWLEIYHKVAAEKGTNPHPGARIHVWAREAGFAPEDVTCSTGSWCFRTKEERQSWGGNFAERSVGSPLSNYAIEKGYATEEFFEKMREVWLEWVANEDGWFGILHGEILCTKRDA</sequence>
<dbReference type="Pfam" id="PF13847">
    <property type="entry name" value="Methyltransf_31"/>
    <property type="match status" value="1"/>
</dbReference>
<dbReference type="PANTHER" id="PTHR43591">
    <property type="entry name" value="METHYLTRANSFERASE"/>
    <property type="match status" value="1"/>
</dbReference>
<feature type="domain" description="Methyltransferase" evidence="1">
    <location>
        <begin position="38"/>
        <end position="165"/>
    </location>
</feature>
<dbReference type="Proteomes" id="UP000186955">
    <property type="component" value="Unassembled WGS sequence"/>
</dbReference>
<dbReference type="InterPro" id="IPR029063">
    <property type="entry name" value="SAM-dependent_MTases_sf"/>
</dbReference>
<dbReference type="InterPro" id="IPR025714">
    <property type="entry name" value="Methyltranfer_dom"/>
</dbReference>
<dbReference type="SUPFAM" id="SSF53335">
    <property type="entry name" value="S-adenosyl-L-methionine-dependent methyltransferases"/>
    <property type="match status" value="1"/>
</dbReference>
<dbReference type="STRING" id="1316194.A0A1Q5T2A2"/>
<dbReference type="AlphaFoldDB" id="A0A1Q5T2A2"/>
<dbReference type="CDD" id="cd02440">
    <property type="entry name" value="AdoMet_MTases"/>
    <property type="match status" value="1"/>
</dbReference>
<comment type="caution">
    <text evidence="2">The sequence shown here is derived from an EMBL/GenBank/DDBJ whole genome shotgun (WGS) entry which is preliminary data.</text>
</comment>
<reference evidence="2 3" key="1">
    <citation type="submission" date="2016-10" db="EMBL/GenBank/DDBJ databases">
        <title>Genome sequence of the ascomycete fungus Penicillium subrubescens.</title>
        <authorList>
            <person name="De Vries R.P."/>
            <person name="Peng M."/>
            <person name="Dilokpimol A."/>
            <person name="Hilden K."/>
            <person name="Makela M.R."/>
            <person name="Grigoriev I."/>
            <person name="Riley R."/>
            <person name="Granchi Z."/>
        </authorList>
    </citation>
    <scope>NUCLEOTIDE SEQUENCE [LARGE SCALE GENOMIC DNA]</scope>
    <source>
        <strain evidence="2 3">CBS 132785</strain>
    </source>
</reference>
<keyword evidence="3" id="KW-1185">Reference proteome</keyword>
<protein>
    <recommendedName>
        <fullName evidence="1">Methyltransferase domain-containing protein</fullName>
    </recommendedName>
</protein>